<proteinExistence type="predicted"/>
<dbReference type="EMBL" id="UINC01117245">
    <property type="protein sequence ID" value="SVC89543.1"/>
    <property type="molecule type" value="Genomic_DNA"/>
</dbReference>
<feature type="region of interest" description="Disordered" evidence="1">
    <location>
        <begin position="1"/>
        <end position="25"/>
    </location>
</feature>
<reference evidence="2" key="1">
    <citation type="submission" date="2018-05" db="EMBL/GenBank/DDBJ databases">
        <authorList>
            <person name="Lanie J.A."/>
            <person name="Ng W.-L."/>
            <person name="Kazmierczak K.M."/>
            <person name="Andrzejewski T.M."/>
            <person name="Davidsen T.M."/>
            <person name="Wayne K.J."/>
            <person name="Tettelin H."/>
            <person name="Glass J.I."/>
            <person name="Rusch D."/>
            <person name="Podicherti R."/>
            <person name="Tsui H.-C.T."/>
            <person name="Winkler M.E."/>
        </authorList>
    </citation>
    <scope>NUCLEOTIDE SEQUENCE</scope>
</reference>
<organism evidence="2">
    <name type="scientific">marine metagenome</name>
    <dbReference type="NCBI Taxonomy" id="408172"/>
    <lineage>
        <taxon>unclassified sequences</taxon>
        <taxon>metagenomes</taxon>
        <taxon>ecological metagenomes</taxon>
    </lineage>
</organism>
<gene>
    <name evidence="2" type="ORF">METZ01_LOCUS342397</name>
</gene>
<evidence type="ECO:0000313" key="2">
    <source>
        <dbReference type="EMBL" id="SVC89543.1"/>
    </source>
</evidence>
<name>A0A382QVM7_9ZZZZ</name>
<dbReference type="AlphaFoldDB" id="A0A382QVM7"/>
<sequence>PGRGYLTLTARRTRAGPWMRNSRRS</sequence>
<feature type="non-terminal residue" evidence="2">
    <location>
        <position position="25"/>
    </location>
</feature>
<accession>A0A382QVM7</accession>
<feature type="non-terminal residue" evidence="2">
    <location>
        <position position="1"/>
    </location>
</feature>
<evidence type="ECO:0000256" key="1">
    <source>
        <dbReference type="SAM" id="MobiDB-lite"/>
    </source>
</evidence>
<protein>
    <submittedName>
        <fullName evidence="2">Uncharacterized protein</fullName>
    </submittedName>
</protein>